<feature type="region of interest" description="Disordered" evidence="3">
    <location>
        <begin position="2841"/>
        <end position="2976"/>
    </location>
</feature>
<dbReference type="InterPro" id="IPR018511">
    <property type="entry name" value="Hemolysin-typ_Ca-bd_CS"/>
</dbReference>
<sequence length="3216" mass="323295">MADQNDTNSPNTENSGSGENAQQALDDLTVLQNVENQTLGDTRLNVARPVDVSDTSLGNLANVQQGSRSAPQVQDVGAITGGVSVALDVAIESTQGGTTKPVELESTPVDTVEETPVVEIEAQSAKPLNVRAFDDLARPDETFKPQELPEGRPTEVDAPDGVVTGGIQQAVVEEAPVVEEAEQQETINTAPDAPEITIDTGEAENVSPELTGASLYSLEDTPRSFRFGVSASDADGDTLTFAITNPAHGSITQNASGEYIYNLEGDWNGTDSFTVTVDDGNGHSVSKTFSVNIEGMADGATITSVDSVFIQEGGQFGLDLNVVDAHYNEDVTGVSLNGAPMGTTLTIGDEVIAQNADGSFSLSADQANSPNLSIKPPEDFWGKIDLVVEATAVDHGAQLAEHATAITSRTISIEVNAPPEVADQLASVDQASTITGTISAVDPDSEALTYHLVDATGQLVDSITNEHGTITIDADTGRYTFTANDDTRALAAGESITDLFDIQVSDGEGGVTTASFDVTIDGANDGPEIEAVTLAGGAEDTSVIIRASDLLQGATDLDGDTLSVSSLSATHGTVVDNGDGTFTFTPDANYNGAVEFSYTVSDGNGGTATGETSIDLASVNDGPTNAGVDLGDMAEDGSITFTRDQLLANASDIDGDTLSVSNLSVANGQLTENADGTFTFTPDANFNGSVEVTYTVSDGQGGTVAGSATLDVNAVNDGPTVSGDVSLGAGTEDRSVTINARDLLGNASDVDGDTLSVSGLSASHGTITDNGDGTFTFTPEANYSGGIDLSYTVSDGQGGSTSASASFDLAADADAPILSASNISVDLGAGQAQTLSGTANADTISGGSGNDVINGGAGNDVIYGDGTGTVTVPLNISDRLTDTDGSESLSSVTISGLPAGATLSAGTQNADGSWTLSSDQLSGLTVTSTEGSNLHLTVSAGSVEASNGDTATTTTSFDVTFTGTAAGNDTLSGGAGSDLLDGGAGNDVLNFSADGSWSGGFVAKNVGDMQHGGTNETFAIAGDNQSQDVFRGGAGTDTIVMGSGNDALFLDDGYSASPTGGARIDGIESINAGDGNDVVDLTSNRYAVGDTAIDGGSGNDVLMASQGNDVIDGGSGNDYLYGASGNDTLRGGEGADTLNGGWGNDVIDGGAGNDTGVFVAGQGGSDVYDGGSGTDTFKVQLTAAQYTPAVHAELQQFEAFVANPANQGQSFHFNTLGVDAKNWEGVKVVVDGREVNLENAPTITNAPSSTTDEDHTKSATITAADSDPGDTVTYSLVDAAGNKVSSLTTEHGTVSLNATTGEYTFTPNADAQHMGVGASVTDSFKVVATDNHGVSSAASTVGVTITGSNDGPTVTLAGGSGTEDRVVTGTVSGHDIDTGDTMAYHVSGGVADGQGNEVLTTDHGTVSLNTSTGEYTFTPDANWSGNDSFSVTVSDGHGGSVTQAVNLNVDAVADAPELSLELGTGSSVTLPGETTEVTITSANMLAGDSGFSVSALKLDGSAGNLSSNQYGFGVAGGASGDSAELGQSRGSSEKIVVEFDNDVSSADVSFGWLASNEQAHYDLYKDGVKVGEGTVSGITDRVDPTISVSPTNGGSFDQIVFSAPSGGDNDYMINSISFQEAEPGDRVVDYPLNVTASLTDADGSESLAVSLNGLPEGAIIMDALGNVVGTDAGDGTWSLPGGQLDGLTLRVPADSEGFTLGATATSTESSNQASASTSVSVTVESHNNDPTVTLEGGTGTEDNAVTGQVVGADIDVGDTLGFHVDGGVSDGQGNELLTTDHGTVSLNTSTGEYTFTPNANWSGDDSFSVTVSDGNGGSVTQSVDVHVDAVADQASVSVAIGDGTVEPGGSFTVTNHDGEAGYHNTYGYYVMDDNGNPVSGEVIWKDVHDTNGQSVTIEGVDPDQVGFFIIPNGDQNGSIRDGSDISFSKDASGNWQVLDGNGRALSGTGTKVLFDNPALNSDRLTHMEDTSKDGGNQNWEDLNGGGDRDYNDLNMSVSWNEAEPTSTHPLTVSANFPDMDGSEGHTVTISGLPEGAVLMQDGVVLTPGADGSYALDPTDLAGLTVTTPAGFSGELSVDVTATAADGSSIASSSASAEVTLDLGNDGPDAGAAESVTTNKNVTVSGEVEATDTDGDQLNFSLATGNDGPQHGSVVLQPDGSFTYTPSTNFVGTDSFKVVIDDGHGGSTVETVSVTVASPNAAPVIDLANTTTSVSIDTYTGDGSAEGDVDATDANVGDAVSYHLVDAAGHQVDSLTTAHGTVTIDSATGEYVFTPAEGTSLGAGQSVVDTFSVVAVDNHGATSTPAEVSVRVTNSDIGPVATDDSAIDTVAQGAALSVDIGTVNVIEGTPAEATGWDGLDAMGDPTTAAATTTYGSDLNSALNFNGNTTDLVSVGRDNNSSISTGNGDDQVTIGRNVNAKLDLGNGNNALDVVDDVNASVSAGSGNDTVRVGDDLNARIDLGNGDNRLEIGGDANASISTGSGSDDVKMGGSLNTKVELGSGDDDLDVGGDANASIVAGEGDDRVLVDGDINSKVELGAGDDYLKVGDDAWASVDAGSGNDTVQISGDISSKVDMGSGDDHLTITGQNLWATVTGGSGTDSIELTGVTKAQWDANTNGIKGYVKDFENIKFSDGQVIGDASAFETEGGTPDTYQYPLTITATLNDTDGSESLSVVTLDNIPEGATLMQGDSVLSANQDGSYSVNVTSGQPVELTVVSNEPLDLSGMTTSVTSAEDHGGNTATVTVTGEGVNAGDTTADESIKVSEGGRLTISATDLLANDSDANGDALSITSVGLANHGTVSLDANGNIVFTADEGYSGAASFDYTVSDGHGGFDTARVSINVTDSGDDGQPIGWGNGGGRDESWGPDGSWTVGGSGGGSHSGGGHGNNGWGNGDQDAPGGSGDHNNGENGSGGGSHGGRGRGGHSGGGHSGGGHSGGGHSGGGHGHGGHSGGGHSGGGHSGGGHSGGQVGDVTYASDDASNWGNGWYAADVGNGGHVGSGDTISITGYNRHDEVYSGEAGETLVGTEGNDYMSLEGADGQQKIFGFDHIQLGDGDNVILDMTSTRYDYGDLTVAGGSGHDVIWSSSGDDLLVAGDGGNTIHGGGGEDTIVAGEGADLLMGQDGGDTFLFDFGLGHDTVNGGAGGNWTDTIDLSTNMSDGATMTISVGGNSWTVETDGDHQAAGELQLGQDKAGTITVHSDQGDQTIEFTNIESIKY</sequence>
<dbReference type="PRINTS" id="PR00313">
    <property type="entry name" value="CABNDNGRPT"/>
</dbReference>
<dbReference type="Gene3D" id="2.160.20.160">
    <property type="match status" value="1"/>
</dbReference>
<dbReference type="InterPro" id="IPR050557">
    <property type="entry name" value="RTX_toxin/Mannuronan_C5-epim"/>
</dbReference>
<comment type="subcellular location">
    <subcellularLocation>
        <location evidence="1">Secreted</location>
    </subcellularLocation>
</comment>
<feature type="compositionally biased region" description="Polar residues" evidence="3">
    <location>
        <begin position="1"/>
        <end position="23"/>
    </location>
</feature>
<accession>A0A178M6K2</accession>
<gene>
    <name evidence="5" type="ORF">A6A04_09975</name>
</gene>
<dbReference type="NCBIfam" id="TIGR01965">
    <property type="entry name" value="VCBS_repeat"/>
    <property type="match status" value="5"/>
</dbReference>
<dbReference type="Pfam" id="PF00353">
    <property type="entry name" value="HemolysinCabind"/>
    <property type="match status" value="6"/>
</dbReference>
<dbReference type="RefSeq" id="WP_068496009.1">
    <property type="nucleotide sequence ID" value="NZ_LWQT01000131.1"/>
</dbReference>
<name>A0A178M6K2_9PROT</name>
<dbReference type="InterPro" id="IPR011049">
    <property type="entry name" value="Serralysin-like_metalloprot_C"/>
</dbReference>
<protein>
    <recommendedName>
        <fullName evidence="4">Cadherin domain-containing protein</fullName>
    </recommendedName>
</protein>
<dbReference type="InterPro" id="IPR025193">
    <property type="entry name" value="DUF4114"/>
</dbReference>
<feature type="region of interest" description="Disordered" evidence="3">
    <location>
        <begin position="1719"/>
        <end position="1742"/>
    </location>
</feature>
<dbReference type="PROSITE" id="PS50268">
    <property type="entry name" value="CADHERIN_2"/>
    <property type="match status" value="2"/>
</dbReference>
<dbReference type="InterPro" id="IPR002126">
    <property type="entry name" value="Cadherin-like_dom"/>
</dbReference>
<dbReference type="Pfam" id="PF18815">
    <property type="entry name" value="AFP_2"/>
    <property type="match status" value="1"/>
</dbReference>
<keyword evidence="6" id="KW-1185">Reference proteome</keyword>
<proteinExistence type="predicted"/>
<evidence type="ECO:0000256" key="2">
    <source>
        <dbReference type="ARBA" id="ARBA00022525"/>
    </source>
</evidence>
<reference evidence="5 6" key="1">
    <citation type="submission" date="2016-04" db="EMBL/GenBank/DDBJ databases">
        <title>Draft genome sequence of freshwater magnetotactic bacteria Magnetospirillum marisnigri SP-1 and Magnetospirillum moscoviense BB-1.</title>
        <authorList>
            <person name="Koziaeva V."/>
            <person name="Dziuba M.V."/>
            <person name="Ivanov T.M."/>
            <person name="Kuznetsov B."/>
            <person name="Grouzdev D.S."/>
        </authorList>
    </citation>
    <scope>NUCLEOTIDE SEQUENCE [LARGE SCALE GENOMIC DNA]</scope>
    <source>
        <strain evidence="5 6">SP-1</strain>
    </source>
</reference>
<dbReference type="GO" id="GO:0005509">
    <property type="term" value="F:calcium ion binding"/>
    <property type="evidence" value="ECO:0007669"/>
    <property type="project" value="InterPro"/>
</dbReference>
<dbReference type="GO" id="GO:0005576">
    <property type="term" value="C:extracellular region"/>
    <property type="evidence" value="ECO:0007669"/>
    <property type="project" value="UniProtKB-SubCell"/>
</dbReference>
<dbReference type="OrthoDB" id="7875798at2"/>
<evidence type="ECO:0000259" key="4">
    <source>
        <dbReference type="PROSITE" id="PS50268"/>
    </source>
</evidence>
<dbReference type="Gene3D" id="2.60.40.3440">
    <property type="match status" value="4"/>
</dbReference>
<dbReference type="Proteomes" id="UP000078428">
    <property type="component" value="Unassembled WGS sequence"/>
</dbReference>
<dbReference type="InterPro" id="IPR001343">
    <property type="entry name" value="Hemolysn_Ca-bd"/>
</dbReference>
<keyword evidence="2" id="KW-0964">Secreted</keyword>
<evidence type="ECO:0000256" key="3">
    <source>
        <dbReference type="SAM" id="MobiDB-lite"/>
    </source>
</evidence>
<feature type="region of interest" description="Disordered" evidence="3">
    <location>
        <begin position="1967"/>
        <end position="1986"/>
    </location>
</feature>
<dbReference type="PANTHER" id="PTHR38340">
    <property type="entry name" value="S-LAYER PROTEIN"/>
    <property type="match status" value="1"/>
</dbReference>
<dbReference type="PROSITE" id="PS00330">
    <property type="entry name" value="HEMOLYSIN_CALCIUM"/>
    <property type="match status" value="5"/>
</dbReference>
<dbReference type="InterPro" id="IPR041690">
    <property type="entry name" value="Cadherin_5"/>
</dbReference>
<dbReference type="Pfam" id="PF13448">
    <property type="entry name" value="DUF4114"/>
    <property type="match status" value="1"/>
</dbReference>
<organism evidence="5 6">
    <name type="scientific">Paramagnetospirillum marisnigri</name>
    <dbReference type="NCBI Taxonomy" id="1285242"/>
    <lineage>
        <taxon>Bacteria</taxon>
        <taxon>Pseudomonadati</taxon>
        <taxon>Pseudomonadota</taxon>
        <taxon>Alphaproteobacteria</taxon>
        <taxon>Rhodospirillales</taxon>
        <taxon>Magnetospirillaceae</taxon>
        <taxon>Paramagnetospirillum</taxon>
    </lineage>
</organism>
<dbReference type="GO" id="GO:0007156">
    <property type="term" value="P:homophilic cell adhesion via plasma membrane adhesion molecules"/>
    <property type="evidence" value="ECO:0007669"/>
    <property type="project" value="InterPro"/>
</dbReference>
<dbReference type="InterPro" id="IPR010221">
    <property type="entry name" value="VCBS_dom"/>
</dbReference>
<dbReference type="GO" id="GO:0016020">
    <property type="term" value="C:membrane"/>
    <property type="evidence" value="ECO:0007669"/>
    <property type="project" value="InterPro"/>
</dbReference>
<evidence type="ECO:0000313" key="6">
    <source>
        <dbReference type="Proteomes" id="UP000078428"/>
    </source>
</evidence>
<dbReference type="NCBIfam" id="NF012211">
    <property type="entry name" value="tand_rpt_95"/>
    <property type="match status" value="8"/>
</dbReference>
<dbReference type="Gene3D" id="2.150.10.10">
    <property type="entry name" value="Serralysin-like metalloprotease, C-terminal"/>
    <property type="match status" value="2"/>
</dbReference>
<dbReference type="PANTHER" id="PTHR38340:SF1">
    <property type="entry name" value="S-LAYER PROTEIN"/>
    <property type="match status" value="1"/>
</dbReference>
<evidence type="ECO:0000313" key="5">
    <source>
        <dbReference type="EMBL" id="OAN43014.1"/>
    </source>
</evidence>
<feature type="domain" description="Cadherin" evidence="4">
    <location>
        <begin position="432"/>
        <end position="529"/>
    </location>
</feature>
<dbReference type="Gene3D" id="2.60.40.60">
    <property type="entry name" value="Cadherins"/>
    <property type="match status" value="1"/>
</dbReference>
<dbReference type="SUPFAM" id="SSF51120">
    <property type="entry name" value="beta-Roll"/>
    <property type="match status" value="3"/>
</dbReference>
<dbReference type="InterPro" id="IPR049531">
    <property type="entry name" value="AFP_rpt"/>
</dbReference>
<dbReference type="Gene3D" id="2.60.40.2810">
    <property type="match status" value="4"/>
</dbReference>
<feature type="domain" description="Cadherin" evidence="4">
    <location>
        <begin position="1238"/>
        <end position="1354"/>
    </location>
</feature>
<comment type="caution">
    <text evidence="5">The sequence shown here is derived from an EMBL/GenBank/DDBJ whole genome shotgun (WGS) entry which is preliminary data.</text>
</comment>
<dbReference type="EMBL" id="LWQT01000131">
    <property type="protein sequence ID" value="OAN43014.1"/>
    <property type="molecule type" value="Genomic_DNA"/>
</dbReference>
<evidence type="ECO:0000256" key="1">
    <source>
        <dbReference type="ARBA" id="ARBA00004613"/>
    </source>
</evidence>
<feature type="compositionally biased region" description="Gly residues" evidence="3">
    <location>
        <begin position="2871"/>
        <end position="2892"/>
    </location>
</feature>
<dbReference type="STRING" id="1285242.A6A04_09975"/>
<feature type="region of interest" description="Disordered" evidence="3">
    <location>
        <begin position="1"/>
        <end position="25"/>
    </location>
</feature>
<feature type="compositionally biased region" description="Gly residues" evidence="3">
    <location>
        <begin position="2923"/>
        <end position="2969"/>
    </location>
</feature>
<dbReference type="Pfam" id="PF17963">
    <property type="entry name" value="Big_9"/>
    <property type="match status" value="6"/>
</dbReference>
<dbReference type="Pfam" id="PF17892">
    <property type="entry name" value="Cadherin_5"/>
    <property type="match status" value="4"/>
</dbReference>